<evidence type="ECO:0000256" key="15">
    <source>
        <dbReference type="ARBA" id="ARBA00023136"/>
    </source>
</evidence>
<keyword evidence="10" id="KW-0547">Nucleotide-binding</keyword>
<dbReference type="EMBL" id="JAZHXJ010000016">
    <property type="protein sequence ID" value="KAL1882112.1"/>
    <property type="molecule type" value="Genomic_DNA"/>
</dbReference>
<keyword evidence="9" id="KW-0479">Metal-binding</keyword>
<dbReference type="Gene3D" id="3.40.1190.10">
    <property type="entry name" value="Mur-like, catalytic domain"/>
    <property type="match status" value="1"/>
</dbReference>
<comment type="caution">
    <text evidence="19">The sequence shown here is derived from an EMBL/GenBank/DDBJ whole genome shotgun (WGS) entry which is preliminary data.</text>
</comment>
<dbReference type="PROSITE" id="PS01012">
    <property type="entry name" value="FOLYLPOLYGLU_SYNT_2"/>
    <property type="match status" value="1"/>
</dbReference>
<dbReference type="InterPro" id="IPR036565">
    <property type="entry name" value="Mur-like_cat_sf"/>
</dbReference>
<evidence type="ECO:0000256" key="17">
    <source>
        <dbReference type="PIRNR" id="PIRNR038895"/>
    </source>
</evidence>
<name>A0ABR3Y2J2_9PEZI</name>
<dbReference type="NCBIfam" id="TIGR01499">
    <property type="entry name" value="folC"/>
    <property type="match status" value="1"/>
</dbReference>
<keyword evidence="14" id="KW-0496">Mitochondrion</keyword>
<comment type="cofactor">
    <cofactor evidence="17">
        <name>a monovalent cation</name>
        <dbReference type="ChEBI" id="CHEBI:60242"/>
    </cofactor>
    <text evidence="17">A monovalent cation.</text>
</comment>
<evidence type="ECO:0000256" key="14">
    <source>
        <dbReference type="ARBA" id="ARBA00023128"/>
    </source>
</evidence>
<feature type="region of interest" description="Disordered" evidence="18">
    <location>
        <begin position="102"/>
        <end position="136"/>
    </location>
</feature>
<dbReference type="InterPro" id="IPR023600">
    <property type="entry name" value="Folylpolyglutamate_synth_euk"/>
</dbReference>
<comment type="pathway">
    <text evidence="4 17">Cofactor biosynthesis; tetrahydrofolylpolyglutamate biosynthesis.</text>
</comment>
<keyword evidence="13" id="KW-0460">Magnesium</keyword>
<organism evidence="19 20">
    <name type="scientific">Phialemonium thermophilum</name>
    <dbReference type="NCBI Taxonomy" id="223376"/>
    <lineage>
        <taxon>Eukaryota</taxon>
        <taxon>Fungi</taxon>
        <taxon>Dikarya</taxon>
        <taxon>Ascomycota</taxon>
        <taxon>Pezizomycotina</taxon>
        <taxon>Sordariomycetes</taxon>
        <taxon>Sordariomycetidae</taxon>
        <taxon>Cephalothecales</taxon>
        <taxon>Cephalothecaceae</taxon>
        <taxon>Phialemonium</taxon>
    </lineage>
</organism>
<evidence type="ECO:0000256" key="10">
    <source>
        <dbReference type="ARBA" id="ARBA00022741"/>
    </source>
</evidence>
<keyword evidence="15" id="KW-0472">Membrane</keyword>
<evidence type="ECO:0000256" key="11">
    <source>
        <dbReference type="ARBA" id="ARBA00022792"/>
    </source>
</evidence>
<keyword evidence="11" id="KW-0999">Mitochondrion inner membrane</keyword>
<feature type="compositionally biased region" description="Low complexity" evidence="18">
    <location>
        <begin position="103"/>
        <end position="114"/>
    </location>
</feature>
<keyword evidence="20" id="KW-1185">Reference proteome</keyword>
<protein>
    <recommendedName>
        <fullName evidence="17">Folylpolyglutamate synthase</fullName>
        <ecNumber evidence="17">6.3.2.17</ecNumber>
    </recommendedName>
    <alternativeName>
        <fullName evidence="17">Folylpoly-gamma-glutamate synthetase</fullName>
    </alternativeName>
    <alternativeName>
        <fullName evidence="17">Tetrahydrofolylpolyglutamate synthase</fullName>
    </alternativeName>
</protein>
<evidence type="ECO:0000256" key="4">
    <source>
        <dbReference type="ARBA" id="ARBA00005150"/>
    </source>
</evidence>
<evidence type="ECO:0000256" key="9">
    <source>
        <dbReference type="ARBA" id="ARBA00022723"/>
    </source>
</evidence>
<dbReference type="PIRSF" id="PIRSF038895">
    <property type="entry name" value="FPGS"/>
    <property type="match status" value="1"/>
</dbReference>
<evidence type="ECO:0000256" key="3">
    <source>
        <dbReference type="ARBA" id="ARBA00004496"/>
    </source>
</evidence>
<evidence type="ECO:0000256" key="18">
    <source>
        <dbReference type="SAM" id="MobiDB-lite"/>
    </source>
</evidence>
<evidence type="ECO:0000256" key="6">
    <source>
        <dbReference type="ARBA" id="ARBA00022490"/>
    </source>
</evidence>
<comment type="function">
    <text evidence="17">Catalyzes conversion of folates to polyglutamate derivatives allowing concentration of folate compounds in the cell and the intracellular retention of these cofactors, which are important substrates for most of the folate-dependent enzymes that are involved in one-carbon transfer reactions involved in purine, pyrimidine and amino acid synthesis.</text>
</comment>
<evidence type="ECO:0000256" key="13">
    <source>
        <dbReference type="ARBA" id="ARBA00022842"/>
    </source>
</evidence>
<keyword evidence="6" id="KW-0963">Cytoplasm</keyword>
<evidence type="ECO:0000256" key="5">
    <source>
        <dbReference type="ARBA" id="ARBA00008276"/>
    </source>
</evidence>
<keyword evidence="12" id="KW-0067">ATP-binding</keyword>
<dbReference type="EC" id="6.3.2.17" evidence="17"/>
<comment type="catalytic activity">
    <reaction evidence="16 17">
        <text>(6S)-5,6,7,8-tetrahydrofolyl-(gamma-L-Glu)(n) + L-glutamate + ATP = (6S)-5,6,7,8-tetrahydrofolyl-(gamma-L-Glu)(n+1) + ADP + phosphate + H(+)</text>
        <dbReference type="Rhea" id="RHEA:10580"/>
        <dbReference type="Rhea" id="RHEA-COMP:14738"/>
        <dbReference type="Rhea" id="RHEA-COMP:14740"/>
        <dbReference type="ChEBI" id="CHEBI:15378"/>
        <dbReference type="ChEBI" id="CHEBI:29985"/>
        <dbReference type="ChEBI" id="CHEBI:30616"/>
        <dbReference type="ChEBI" id="CHEBI:43474"/>
        <dbReference type="ChEBI" id="CHEBI:141005"/>
        <dbReference type="ChEBI" id="CHEBI:456216"/>
        <dbReference type="EC" id="6.3.2.17"/>
    </reaction>
</comment>
<evidence type="ECO:0000313" key="19">
    <source>
        <dbReference type="EMBL" id="KAL1882112.1"/>
    </source>
</evidence>
<evidence type="ECO:0000256" key="16">
    <source>
        <dbReference type="ARBA" id="ARBA00047493"/>
    </source>
</evidence>
<dbReference type="InterPro" id="IPR001645">
    <property type="entry name" value="Folylpolyglutamate_synth"/>
</dbReference>
<evidence type="ECO:0000256" key="2">
    <source>
        <dbReference type="ARBA" id="ARBA00004305"/>
    </source>
</evidence>
<dbReference type="PANTHER" id="PTHR11136">
    <property type="entry name" value="FOLYLPOLYGLUTAMATE SYNTHASE-RELATED"/>
    <property type="match status" value="1"/>
</dbReference>
<dbReference type="Gene3D" id="3.90.190.20">
    <property type="entry name" value="Mur ligase, C-terminal domain"/>
    <property type="match status" value="1"/>
</dbReference>
<evidence type="ECO:0000256" key="12">
    <source>
        <dbReference type="ARBA" id="ARBA00022840"/>
    </source>
</evidence>
<dbReference type="InterPro" id="IPR018109">
    <property type="entry name" value="Folylpolyglutamate_synth_CS"/>
</dbReference>
<accession>A0ABR3Y2J2</accession>
<evidence type="ECO:0000256" key="7">
    <source>
        <dbReference type="ARBA" id="ARBA00022563"/>
    </source>
</evidence>
<comment type="subcellular location">
    <subcellularLocation>
        <location evidence="3">Cytoplasm</location>
    </subcellularLocation>
    <subcellularLocation>
        <location evidence="1">Mitochondrion inner membrane</location>
    </subcellularLocation>
    <subcellularLocation>
        <location evidence="2">Mitochondrion matrix</location>
    </subcellularLocation>
</comment>
<evidence type="ECO:0000256" key="8">
    <source>
        <dbReference type="ARBA" id="ARBA00022598"/>
    </source>
</evidence>
<comment type="similarity">
    <text evidence="5 17">Belongs to the folylpolyglutamate synthase family.</text>
</comment>
<dbReference type="PANTHER" id="PTHR11136:SF5">
    <property type="entry name" value="FOLYLPOLYGLUTAMATE SYNTHASE, MITOCHONDRIAL"/>
    <property type="match status" value="1"/>
</dbReference>
<dbReference type="SUPFAM" id="SSF53244">
    <property type="entry name" value="MurD-like peptide ligases, peptide-binding domain"/>
    <property type="match status" value="1"/>
</dbReference>
<keyword evidence="8 17" id="KW-0436">Ligase</keyword>
<dbReference type="InterPro" id="IPR036615">
    <property type="entry name" value="Mur_ligase_C_dom_sf"/>
</dbReference>
<evidence type="ECO:0000256" key="1">
    <source>
        <dbReference type="ARBA" id="ARBA00004273"/>
    </source>
</evidence>
<keyword evidence="7 17" id="KW-0554">One-carbon metabolism</keyword>
<gene>
    <name evidence="19" type="ORF">VTK73DRAFT_2203</name>
</gene>
<dbReference type="Proteomes" id="UP001586593">
    <property type="component" value="Unassembled WGS sequence"/>
</dbReference>
<sequence>MGDNRQSWRQSNRSYEHALELLSQVQSNKAVTNLFDGSETKERNLSTTDLNALAIPEMEAWLHRAGYTPANLSAVPCVHVAGTKGKGSVSALTAAILTHWYRSRPPQSQQTPPSGATGVTVSRMQEGSKGPRPLVGTYSSPHVVSVRERIALDGEPIDRERFAFYFFEVWDRLTEAALRADAETLRQPPLSLEEAAGPATKPFFFRLLTLVAFHTFLCEGVRAAVIECGIGGEYDATNVLPASAVTAAVITQLGIDHIAMLGSTIEEIAWHKAGIFKTGVRAFTRRLPSPEGDVVMEVLRRRAAEKGAAELVEIADEDVEAWSGVHGAQLRGPFQKWNMALAAAAAREHILRVGGRFDDEFAGEDYKLRSMPREFEDGLREASLKGRSEVFIDQGADGVSIRWYLDGAHTEDSVAGVGQWFASEASSPDVRRVLVFNQQDRDTAPLLQALVGSVRGSLQSQRAFHCAIFTRNDEKRPAVDDVPRNCAAQMKALEAMKTLDNETQSYCETSVESSIDLVRTLARKAKQEEHSLAVLVTGSFHLVGPVIRSIEHVEC</sequence>
<proteinExistence type="inferred from homology"/>
<dbReference type="SUPFAM" id="SSF53623">
    <property type="entry name" value="MurD-like peptide ligases, catalytic domain"/>
    <property type="match status" value="2"/>
</dbReference>
<evidence type="ECO:0000313" key="20">
    <source>
        <dbReference type="Proteomes" id="UP001586593"/>
    </source>
</evidence>
<reference evidence="19 20" key="1">
    <citation type="journal article" date="2024" name="Commun. Biol.">
        <title>Comparative genomic analysis of thermophilic fungi reveals convergent evolutionary adaptations and gene losses.</title>
        <authorList>
            <person name="Steindorff A.S."/>
            <person name="Aguilar-Pontes M.V."/>
            <person name="Robinson A.J."/>
            <person name="Andreopoulos B."/>
            <person name="LaButti K."/>
            <person name="Kuo A."/>
            <person name="Mondo S."/>
            <person name="Riley R."/>
            <person name="Otillar R."/>
            <person name="Haridas S."/>
            <person name="Lipzen A."/>
            <person name="Grimwood J."/>
            <person name="Schmutz J."/>
            <person name="Clum A."/>
            <person name="Reid I.D."/>
            <person name="Moisan M.C."/>
            <person name="Butler G."/>
            <person name="Nguyen T.T.M."/>
            <person name="Dewar K."/>
            <person name="Conant G."/>
            <person name="Drula E."/>
            <person name="Henrissat B."/>
            <person name="Hansel C."/>
            <person name="Singer S."/>
            <person name="Hutchinson M.I."/>
            <person name="de Vries R.P."/>
            <person name="Natvig D.O."/>
            <person name="Powell A.J."/>
            <person name="Tsang A."/>
            <person name="Grigoriev I.V."/>
        </authorList>
    </citation>
    <scope>NUCLEOTIDE SEQUENCE [LARGE SCALE GENOMIC DNA]</scope>
    <source>
        <strain evidence="19 20">ATCC 24622</strain>
    </source>
</reference>